<name>A0A2S2E2I3_9ALTE</name>
<dbReference type="KEGG" id="salh:HMF8227_01365"/>
<reference evidence="3 4" key="1">
    <citation type="submission" date="2018-05" db="EMBL/GenBank/DDBJ databases">
        <title>Salinimonas sp. HMF8227 Genome sequencing and assembly.</title>
        <authorList>
            <person name="Kang H."/>
            <person name="Kang J."/>
            <person name="Cha I."/>
            <person name="Kim H."/>
            <person name="Joh K."/>
        </authorList>
    </citation>
    <scope>NUCLEOTIDE SEQUENCE [LARGE SCALE GENOMIC DNA]</scope>
    <source>
        <strain evidence="3 4">HMF8227</strain>
    </source>
</reference>
<evidence type="ECO:0000313" key="3">
    <source>
        <dbReference type="EMBL" id="AWL11843.1"/>
    </source>
</evidence>
<keyword evidence="1" id="KW-0175">Coiled coil</keyword>
<dbReference type="EMBL" id="CP029347">
    <property type="protein sequence ID" value="AWL11843.1"/>
    <property type="molecule type" value="Genomic_DNA"/>
</dbReference>
<dbReference type="InterPro" id="IPR005646">
    <property type="entry name" value="FapA"/>
</dbReference>
<evidence type="ECO:0000256" key="1">
    <source>
        <dbReference type="SAM" id="Coils"/>
    </source>
</evidence>
<dbReference type="InterPro" id="IPR046866">
    <property type="entry name" value="FapA_N"/>
</dbReference>
<dbReference type="OrthoDB" id="5807941at2"/>
<dbReference type="PANTHER" id="PTHR38032">
    <property type="entry name" value="POLYMERASE-RELATED"/>
    <property type="match status" value="1"/>
</dbReference>
<evidence type="ECO:0000313" key="4">
    <source>
        <dbReference type="Proteomes" id="UP000245728"/>
    </source>
</evidence>
<evidence type="ECO:0000259" key="2">
    <source>
        <dbReference type="Pfam" id="PF20250"/>
    </source>
</evidence>
<accession>A0A2S2E2I3</accession>
<dbReference type="AlphaFoldDB" id="A0A2S2E2I3"/>
<dbReference type="Pfam" id="PF20250">
    <property type="entry name" value="FapA_N"/>
    <property type="match status" value="1"/>
</dbReference>
<dbReference type="Proteomes" id="UP000245728">
    <property type="component" value="Chromosome"/>
</dbReference>
<dbReference type="Pfam" id="PF03961">
    <property type="entry name" value="FapA"/>
    <property type="match status" value="1"/>
</dbReference>
<keyword evidence="4" id="KW-1185">Reference proteome</keyword>
<dbReference type="InterPro" id="IPR046865">
    <property type="entry name" value="FapA_b_solenoid"/>
</dbReference>
<sequence>MNGVTLYLSNDKNELIMEIDTSKVTDEITVHGLEALIEQSDGAEFFRHKQQIQSLFQDYSKAKKDGASKSFKEAVAERRDAKMRFTIGEDNMEATVEVTSACGGKPISYTQLIQEAKRSGIQRGISRKRLKTLVKELQQASPGTTLSRVFAKGLPVRHGHDSLVKPLVPNALERILQPQEVSESRVDMRDLGDIICVKAGTPVLRQVPPSKGRAGYTVKNETVVPNVGNWVPLQPGDGTVVSPDDPHLLLAEISGMPKFRDGRMWVDDTYISKGVNVGTGNVSYNGAVIVNGDVTEKMIIKADGDVTINGFVESATIESGGDIIITQGAVGKQADHDSPEYGTRLVAQGSIFIQHGQGLDIWCGGNVNVGKQLAYSRVDAGGALTVGPVNNPSGNLFGCDIKCRDRVTAGVIGAKAGSVLSIDFSDGYNDLLERRDTLEEMLNTYERTHKRHRKKFNDLTKYRVPNSLQSKMERANKLFDDEKQLIKWMYLKIDHLKKGKDLYLESNARVVATKNIRAGVKVRLNNRNWKAERDFGTGQVLYIEHEWQYKPGS</sequence>
<protein>
    <recommendedName>
        <fullName evidence="2">Flagellar Assembly Protein A N-terminal region domain-containing protein</fullName>
    </recommendedName>
</protein>
<gene>
    <name evidence="3" type="ORF">HMF8227_01365</name>
</gene>
<organism evidence="3 4">
    <name type="scientific">Saliniradius amylolyticus</name>
    <dbReference type="NCBI Taxonomy" id="2183582"/>
    <lineage>
        <taxon>Bacteria</taxon>
        <taxon>Pseudomonadati</taxon>
        <taxon>Pseudomonadota</taxon>
        <taxon>Gammaproteobacteria</taxon>
        <taxon>Alteromonadales</taxon>
        <taxon>Alteromonadaceae</taxon>
        <taxon>Saliniradius</taxon>
    </lineage>
</organism>
<feature type="domain" description="Flagellar Assembly Protein A N-terminal region" evidence="2">
    <location>
        <begin position="84"/>
        <end position="261"/>
    </location>
</feature>
<dbReference type="RefSeq" id="WP_109339460.1">
    <property type="nucleotide sequence ID" value="NZ_CP029347.1"/>
</dbReference>
<proteinExistence type="predicted"/>
<dbReference type="PANTHER" id="PTHR38032:SF1">
    <property type="entry name" value="RNA-BINDING PROTEIN KHPB N-TERMINAL DOMAIN-CONTAINING PROTEIN"/>
    <property type="match status" value="1"/>
</dbReference>
<feature type="coiled-coil region" evidence="1">
    <location>
        <begin position="428"/>
        <end position="455"/>
    </location>
</feature>